<dbReference type="PROSITE" id="PS00583">
    <property type="entry name" value="PFKB_KINASES_1"/>
    <property type="match status" value="1"/>
</dbReference>
<proteinExistence type="inferred from homology"/>
<dbReference type="InterPro" id="IPR017583">
    <property type="entry name" value="Tagatose/fructose_Pkinase"/>
</dbReference>
<dbReference type="Pfam" id="PF00294">
    <property type="entry name" value="PfkB"/>
    <property type="match status" value="1"/>
</dbReference>
<dbReference type="RefSeq" id="WP_034903569.1">
    <property type="nucleotide sequence ID" value="NZ_CP017057.1"/>
</dbReference>
<evidence type="ECO:0000256" key="2">
    <source>
        <dbReference type="ARBA" id="ARBA00022679"/>
    </source>
</evidence>
<evidence type="ECO:0000256" key="6">
    <source>
        <dbReference type="PIRNR" id="PIRNR000535"/>
    </source>
</evidence>
<accession>A0A074MNM4</accession>
<dbReference type="PANTHER" id="PTHR46566">
    <property type="entry name" value="1-PHOSPHOFRUCTOKINASE-RELATED"/>
    <property type="match status" value="1"/>
</dbReference>
<dbReference type="PIRSF" id="PIRSF000535">
    <property type="entry name" value="1PFK/6PFK/LacC"/>
    <property type="match status" value="1"/>
</dbReference>
<evidence type="ECO:0000256" key="5">
    <source>
        <dbReference type="ARBA" id="ARBA00022840"/>
    </source>
</evidence>
<dbReference type="KEGG" id="elq:Ga0102493_11160"/>
<evidence type="ECO:0000256" key="4">
    <source>
        <dbReference type="ARBA" id="ARBA00022777"/>
    </source>
</evidence>
<evidence type="ECO:0000313" key="8">
    <source>
        <dbReference type="EMBL" id="KEO93453.1"/>
    </source>
</evidence>
<dbReference type="PANTHER" id="PTHR46566:SF2">
    <property type="entry name" value="ATP-DEPENDENT 6-PHOSPHOFRUCTOKINASE ISOZYME 2"/>
    <property type="match status" value="1"/>
</dbReference>
<dbReference type="NCBIfam" id="TIGR03168">
    <property type="entry name" value="1-PFK"/>
    <property type="match status" value="1"/>
</dbReference>
<evidence type="ECO:0000313" key="9">
    <source>
        <dbReference type="Proteomes" id="UP000027866"/>
    </source>
</evidence>
<dbReference type="GO" id="GO:0005829">
    <property type="term" value="C:cytosol"/>
    <property type="evidence" value="ECO:0007669"/>
    <property type="project" value="TreeGrafter"/>
</dbReference>
<dbReference type="AlphaFoldDB" id="A0A074MNM4"/>
<keyword evidence="5" id="KW-0067">ATP-binding</keyword>
<comment type="similarity">
    <text evidence="1 6">Belongs to the carbohydrate kinase PfkB family.</text>
</comment>
<dbReference type="Gene3D" id="3.40.1190.20">
    <property type="match status" value="1"/>
</dbReference>
<protein>
    <recommendedName>
        <fullName evidence="6">Phosphofructokinase</fullName>
    </recommendedName>
</protein>
<keyword evidence="2 6" id="KW-0808">Transferase</keyword>
<dbReference type="InterPro" id="IPR002173">
    <property type="entry name" value="Carboh/pur_kinase_PfkB_CS"/>
</dbReference>
<dbReference type="EMBL" id="JMIX01000006">
    <property type="protein sequence ID" value="KEO93453.1"/>
    <property type="molecule type" value="Genomic_DNA"/>
</dbReference>
<evidence type="ECO:0000259" key="7">
    <source>
        <dbReference type="Pfam" id="PF00294"/>
    </source>
</evidence>
<sequence length="311" mass="32352">MADNFPIATLTLNPAIDLSFAVDRIYPLHKMRGDSERHDPGGGGINVSRVIARLGGTAPCHYFAGGPGGAAFDHLLDRHQLVKRPIPICGSTRISTTVYERAGDAEYRFTTDGPEISPGEWAACLERFRSLRCSWLVLSGTLPRGVPDNAYAELAAMAAANGAKVVLDSSGRGLAGGLSGSGVFLVKPSLSELRAFTGEDLSTDRDIAQAAGRMVAAGSARHVAVTLGADGALLVGEDRHVRLPALEVERRSAVGAGDSFLAAMVFALSGGRAIEEAFRHGIAAGAAAVMTPGTGLAEPRDIERLLPLTGG</sequence>
<dbReference type="CDD" id="cd01164">
    <property type="entry name" value="FruK_PfkB_like"/>
    <property type="match status" value="1"/>
</dbReference>
<comment type="caution">
    <text evidence="8">The sequence shown here is derived from an EMBL/GenBank/DDBJ whole genome shotgun (WGS) entry which is preliminary data.</text>
</comment>
<keyword evidence="3" id="KW-0547">Nucleotide-binding</keyword>
<gene>
    <name evidence="8" type="ORF">EH32_12120</name>
</gene>
<keyword evidence="4 8" id="KW-0418">Kinase</keyword>
<feature type="domain" description="Carbohydrate kinase PfkB" evidence="7">
    <location>
        <begin position="16"/>
        <end position="298"/>
    </location>
</feature>
<name>A0A074MNM4_9SPHN</name>
<dbReference type="GO" id="GO:0003872">
    <property type="term" value="F:6-phosphofructokinase activity"/>
    <property type="evidence" value="ECO:0007669"/>
    <property type="project" value="TreeGrafter"/>
</dbReference>
<organism evidence="8 9">
    <name type="scientific">Erythrobacter litoralis</name>
    <dbReference type="NCBI Taxonomy" id="39960"/>
    <lineage>
        <taxon>Bacteria</taxon>
        <taxon>Pseudomonadati</taxon>
        <taxon>Pseudomonadota</taxon>
        <taxon>Alphaproteobacteria</taxon>
        <taxon>Sphingomonadales</taxon>
        <taxon>Erythrobacteraceae</taxon>
        <taxon>Erythrobacter/Porphyrobacter group</taxon>
        <taxon>Erythrobacter</taxon>
    </lineage>
</organism>
<dbReference type="InterPro" id="IPR029056">
    <property type="entry name" value="Ribokinase-like"/>
</dbReference>
<evidence type="ECO:0000256" key="3">
    <source>
        <dbReference type="ARBA" id="ARBA00022741"/>
    </source>
</evidence>
<reference evidence="8 9" key="1">
    <citation type="submission" date="2014-04" db="EMBL/GenBank/DDBJ databases">
        <title>A comprehensive comparison of genomes of Erythrobacter spp. Strains.</title>
        <authorList>
            <person name="Zheng Q."/>
        </authorList>
    </citation>
    <scope>NUCLEOTIDE SEQUENCE [LARGE SCALE GENOMIC DNA]</scope>
    <source>
        <strain evidence="8 9">DSM 8509</strain>
    </source>
</reference>
<dbReference type="OrthoDB" id="9801219at2"/>
<dbReference type="SUPFAM" id="SSF53613">
    <property type="entry name" value="Ribokinase-like"/>
    <property type="match status" value="1"/>
</dbReference>
<dbReference type="Proteomes" id="UP000027866">
    <property type="component" value="Unassembled WGS sequence"/>
</dbReference>
<keyword evidence="9" id="KW-1185">Reference proteome</keyword>
<evidence type="ECO:0000256" key="1">
    <source>
        <dbReference type="ARBA" id="ARBA00010688"/>
    </source>
</evidence>
<dbReference type="GO" id="GO:0005524">
    <property type="term" value="F:ATP binding"/>
    <property type="evidence" value="ECO:0007669"/>
    <property type="project" value="UniProtKB-KW"/>
</dbReference>
<dbReference type="InterPro" id="IPR011611">
    <property type="entry name" value="PfkB_dom"/>
</dbReference>
<dbReference type="PATRIC" id="fig|39960.10.peg.2410"/>